<gene>
    <name evidence="2" type="ORF">K469DRAFT_672922</name>
</gene>
<proteinExistence type="predicted"/>
<evidence type="ECO:0000313" key="3">
    <source>
        <dbReference type="Proteomes" id="UP000800200"/>
    </source>
</evidence>
<protein>
    <submittedName>
        <fullName evidence="2">Uncharacterized protein</fullName>
    </submittedName>
</protein>
<accession>A0A6A6DN71</accession>
<dbReference type="Proteomes" id="UP000800200">
    <property type="component" value="Unassembled WGS sequence"/>
</dbReference>
<feature type="compositionally biased region" description="Basic and acidic residues" evidence="1">
    <location>
        <begin position="43"/>
        <end position="60"/>
    </location>
</feature>
<sequence length="87" mass="9574">MPPTSLERSEPFFFTSSTDWELWLIVIKSIATDGDVWDCIDPSKSDTEIKKPDPPTEPHPDALASTNGSEATIPSERQIALGTTNQN</sequence>
<name>A0A6A6DN71_9PEZI</name>
<evidence type="ECO:0000313" key="2">
    <source>
        <dbReference type="EMBL" id="KAF2180453.1"/>
    </source>
</evidence>
<evidence type="ECO:0000256" key="1">
    <source>
        <dbReference type="SAM" id="MobiDB-lite"/>
    </source>
</evidence>
<dbReference type="EMBL" id="ML994658">
    <property type="protein sequence ID" value="KAF2180453.1"/>
    <property type="molecule type" value="Genomic_DNA"/>
</dbReference>
<feature type="region of interest" description="Disordered" evidence="1">
    <location>
        <begin position="43"/>
        <end position="87"/>
    </location>
</feature>
<dbReference type="AlphaFoldDB" id="A0A6A6DN71"/>
<reference evidence="2" key="1">
    <citation type="journal article" date="2020" name="Stud. Mycol.">
        <title>101 Dothideomycetes genomes: a test case for predicting lifestyles and emergence of pathogens.</title>
        <authorList>
            <person name="Haridas S."/>
            <person name="Albert R."/>
            <person name="Binder M."/>
            <person name="Bloem J."/>
            <person name="Labutti K."/>
            <person name="Salamov A."/>
            <person name="Andreopoulos B."/>
            <person name="Baker S."/>
            <person name="Barry K."/>
            <person name="Bills G."/>
            <person name="Bluhm B."/>
            <person name="Cannon C."/>
            <person name="Castanera R."/>
            <person name="Culley D."/>
            <person name="Daum C."/>
            <person name="Ezra D."/>
            <person name="Gonzalez J."/>
            <person name="Henrissat B."/>
            <person name="Kuo A."/>
            <person name="Liang C."/>
            <person name="Lipzen A."/>
            <person name="Lutzoni F."/>
            <person name="Magnuson J."/>
            <person name="Mondo S."/>
            <person name="Nolan M."/>
            <person name="Ohm R."/>
            <person name="Pangilinan J."/>
            <person name="Park H.-J."/>
            <person name="Ramirez L."/>
            <person name="Alfaro M."/>
            <person name="Sun H."/>
            <person name="Tritt A."/>
            <person name="Yoshinaga Y."/>
            <person name="Zwiers L.-H."/>
            <person name="Turgeon B."/>
            <person name="Goodwin S."/>
            <person name="Spatafora J."/>
            <person name="Crous P."/>
            <person name="Grigoriev I."/>
        </authorList>
    </citation>
    <scope>NUCLEOTIDE SEQUENCE</scope>
    <source>
        <strain evidence="2">CBS 207.26</strain>
    </source>
</reference>
<dbReference type="OrthoDB" id="5051687at2759"/>
<keyword evidence="3" id="KW-1185">Reference proteome</keyword>
<organism evidence="2 3">
    <name type="scientific">Zopfia rhizophila CBS 207.26</name>
    <dbReference type="NCBI Taxonomy" id="1314779"/>
    <lineage>
        <taxon>Eukaryota</taxon>
        <taxon>Fungi</taxon>
        <taxon>Dikarya</taxon>
        <taxon>Ascomycota</taxon>
        <taxon>Pezizomycotina</taxon>
        <taxon>Dothideomycetes</taxon>
        <taxon>Dothideomycetes incertae sedis</taxon>
        <taxon>Zopfiaceae</taxon>
        <taxon>Zopfia</taxon>
    </lineage>
</organism>